<dbReference type="Gene3D" id="1.10.132.120">
    <property type="match status" value="1"/>
</dbReference>
<dbReference type="OrthoDB" id="9778962at2"/>
<dbReference type="EC" id="5.6.2.1" evidence="3"/>
<evidence type="ECO:0000313" key="9">
    <source>
        <dbReference type="EMBL" id="RWU23017.1"/>
    </source>
</evidence>
<keyword evidence="5" id="KW-0238">DNA-binding</keyword>
<dbReference type="InterPro" id="IPR013500">
    <property type="entry name" value="TopoI_cat_euk"/>
</dbReference>
<sequence>MDEIALPDNLHYVDDNQPGLRRKTLRGRFVYLDADGQRINDPVTLERIKALAIPPAYTNVWICADPQGHVQATGRDARGRKQYRYHPGWRDFRDSHKYGRMQAFASLLPKLRSQLESHLARPGMDREKIMALVVSLLDTTLIRVGNRQYARDNNSFGLTTLRNRHVKVQGIAIRFQFRGKSGIEHQVTLRNRRLANLIKRCMDLPGQDLFQYQDEQGNRHSVGSADINAYLQQLTGSDFTAKDYRTWAGSALALNLLRKLQWQPEPEARRQIVDTVKQVALRLGNTPAVCRRCYIHPALLECFARGELATLPRARKRKGLNVEEVRLAVFLKSLDGP</sequence>
<dbReference type="EMBL" id="QJRG01000042">
    <property type="protein sequence ID" value="RWU23017.1"/>
    <property type="molecule type" value="Genomic_DNA"/>
</dbReference>
<keyword evidence="6 9" id="KW-0413">Isomerase</keyword>
<dbReference type="Gene3D" id="3.90.15.10">
    <property type="entry name" value="Topoisomerase I, Chain A, domain 3"/>
    <property type="match status" value="1"/>
</dbReference>
<comment type="similarity">
    <text evidence="2">Belongs to the type IB topoisomerase family.</text>
</comment>
<dbReference type="AlphaFoldDB" id="A0A443ZTR3"/>
<dbReference type="SUPFAM" id="SSF55869">
    <property type="entry name" value="DNA topoisomerase I domain"/>
    <property type="match status" value="1"/>
</dbReference>
<dbReference type="InterPro" id="IPR049331">
    <property type="entry name" value="Top1B_N_bact"/>
</dbReference>
<feature type="domain" description="DNA topoisomerase I catalytic core eukaryotic-type" evidence="7">
    <location>
        <begin position="90"/>
        <end position="290"/>
    </location>
</feature>
<dbReference type="Pfam" id="PF01028">
    <property type="entry name" value="Topoisom_I"/>
    <property type="match status" value="1"/>
</dbReference>
<proteinExistence type="inferred from homology"/>
<evidence type="ECO:0000256" key="5">
    <source>
        <dbReference type="ARBA" id="ARBA00023125"/>
    </source>
</evidence>
<dbReference type="PRINTS" id="PR00416">
    <property type="entry name" value="EUTPISMRASEI"/>
</dbReference>
<dbReference type="Gene3D" id="3.30.66.10">
    <property type="entry name" value="DNA topoisomerase I domain"/>
    <property type="match status" value="1"/>
</dbReference>
<dbReference type="InterPro" id="IPR001631">
    <property type="entry name" value="TopoI"/>
</dbReference>
<dbReference type="GO" id="GO:0003917">
    <property type="term" value="F:DNA topoisomerase type I (single strand cut, ATP-independent) activity"/>
    <property type="evidence" value="ECO:0007669"/>
    <property type="project" value="UniProtKB-EC"/>
</dbReference>
<comment type="caution">
    <text evidence="9">The sequence shown here is derived from an EMBL/GenBank/DDBJ whole genome shotgun (WGS) entry which is preliminary data.</text>
</comment>
<dbReference type="InterPro" id="IPR011010">
    <property type="entry name" value="DNA_brk_join_enz"/>
</dbReference>
<gene>
    <name evidence="9" type="ORF">DM813_12525</name>
</gene>
<organism evidence="9 10">
    <name type="scientific">Pseudomonas alkylphenolica</name>
    <dbReference type="NCBI Taxonomy" id="237609"/>
    <lineage>
        <taxon>Bacteria</taxon>
        <taxon>Pseudomonadati</taxon>
        <taxon>Pseudomonadota</taxon>
        <taxon>Gammaproteobacteria</taxon>
        <taxon>Pseudomonadales</taxon>
        <taxon>Pseudomonadaceae</taxon>
        <taxon>Pseudomonas</taxon>
    </lineage>
</organism>
<evidence type="ECO:0000259" key="8">
    <source>
        <dbReference type="Pfam" id="PF21338"/>
    </source>
</evidence>
<evidence type="ECO:0000256" key="4">
    <source>
        <dbReference type="ARBA" id="ARBA00023029"/>
    </source>
</evidence>
<comment type="catalytic activity">
    <reaction evidence="1">
        <text>ATP-independent breakage of single-stranded DNA, followed by passage and rejoining.</text>
        <dbReference type="EC" id="5.6.2.1"/>
    </reaction>
</comment>
<evidence type="ECO:0000256" key="3">
    <source>
        <dbReference type="ARBA" id="ARBA00012891"/>
    </source>
</evidence>
<evidence type="ECO:0000256" key="1">
    <source>
        <dbReference type="ARBA" id="ARBA00000213"/>
    </source>
</evidence>
<accession>A0A443ZTR3</accession>
<dbReference type="GO" id="GO:0003677">
    <property type="term" value="F:DNA binding"/>
    <property type="evidence" value="ECO:0007669"/>
    <property type="project" value="UniProtKB-KW"/>
</dbReference>
<evidence type="ECO:0000313" key="10">
    <source>
        <dbReference type="Proteomes" id="UP000288983"/>
    </source>
</evidence>
<evidence type="ECO:0000256" key="6">
    <source>
        <dbReference type="ARBA" id="ARBA00023235"/>
    </source>
</evidence>
<evidence type="ECO:0000259" key="7">
    <source>
        <dbReference type="Pfam" id="PF01028"/>
    </source>
</evidence>
<name>A0A443ZTR3_9PSED</name>
<evidence type="ECO:0000256" key="2">
    <source>
        <dbReference type="ARBA" id="ARBA00006645"/>
    </source>
</evidence>
<dbReference type="Proteomes" id="UP000288983">
    <property type="component" value="Unassembled WGS sequence"/>
</dbReference>
<reference evidence="9 10" key="1">
    <citation type="submission" date="2018-06" db="EMBL/GenBank/DDBJ databases">
        <title>Bacteria isolated from soil of Wuhan.</title>
        <authorList>
            <person name="Wei X."/>
            <person name="Chunhua H."/>
        </authorList>
    </citation>
    <scope>NUCLEOTIDE SEQUENCE [LARGE SCALE GENOMIC DNA]</scope>
    <source>
        <strain evidence="10">xwS2</strain>
    </source>
</reference>
<dbReference type="Pfam" id="PF21338">
    <property type="entry name" value="Top1B_N_bact"/>
    <property type="match status" value="1"/>
</dbReference>
<dbReference type="RefSeq" id="WP_128323684.1">
    <property type="nucleotide sequence ID" value="NZ_QJRG01000042.1"/>
</dbReference>
<dbReference type="GO" id="GO:0006265">
    <property type="term" value="P:DNA topological change"/>
    <property type="evidence" value="ECO:0007669"/>
    <property type="project" value="InterPro"/>
</dbReference>
<protein>
    <recommendedName>
        <fullName evidence="3">DNA topoisomerase</fullName>
        <ecNumber evidence="3">5.6.2.1</ecNumber>
    </recommendedName>
</protein>
<dbReference type="PROSITE" id="PS52038">
    <property type="entry name" value="TOPO_IB_2"/>
    <property type="match status" value="1"/>
</dbReference>
<dbReference type="InterPro" id="IPR035447">
    <property type="entry name" value="DNA_topo_I_N_sf"/>
</dbReference>
<keyword evidence="4" id="KW-0799">Topoisomerase</keyword>
<dbReference type="SUPFAM" id="SSF56349">
    <property type="entry name" value="DNA breaking-rejoining enzymes"/>
    <property type="match status" value="1"/>
</dbReference>
<dbReference type="InterPro" id="IPR014711">
    <property type="entry name" value="TopoI_cat_a-hlx-sub_euk"/>
</dbReference>
<feature type="domain" description="DNA topoisomerase IB N-terminal" evidence="8">
    <location>
        <begin position="28"/>
        <end position="76"/>
    </location>
</feature>